<accession>A0AAN5I835</accession>
<feature type="region of interest" description="Disordered" evidence="1">
    <location>
        <begin position="161"/>
        <end position="190"/>
    </location>
</feature>
<evidence type="ECO:0000313" key="3">
    <source>
        <dbReference type="Proteomes" id="UP001328107"/>
    </source>
</evidence>
<feature type="non-terminal residue" evidence="2">
    <location>
        <position position="1"/>
    </location>
</feature>
<reference evidence="3" key="1">
    <citation type="submission" date="2022-10" db="EMBL/GenBank/DDBJ databases">
        <title>Genome assembly of Pristionchus species.</title>
        <authorList>
            <person name="Yoshida K."/>
            <person name="Sommer R.J."/>
        </authorList>
    </citation>
    <scope>NUCLEOTIDE SEQUENCE [LARGE SCALE GENOMIC DNA]</scope>
    <source>
        <strain evidence="3">RS5460</strain>
    </source>
</reference>
<feature type="compositionally biased region" description="Acidic residues" evidence="1">
    <location>
        <begin position="172"/>
        <end position="182"/>
    </location>
</feature>
<dbReference type="AlphaFoldDB" id="A0AAN5I835"/>
<sequence length="190" mass="21532">AFMLSRADPQISGVLIKMLDCMNTVVKDGVTAPNLAYILDGVNNERERAQKHDEKKNDPLREMVYGMTDALETMIKSMIEKNKEDAKELEELRAFKQEHSECTTTDKVDREINDPEPSAEPVRPPSYSNEPVFRSVKLERLIAHTSSGIYDPADLSGLLKDEEPWENASMEDTNDVEYDMDESVGQNYAD</sequence>
<feature type="compositionally biased region" description="Basic and acidic residues" evidence="1">
    <location>
        <begin position="98"/>
        <end position="113"/>
    </location>
</feature>
<evidence type="ECO:0000256" key="1">
    <source>
        <dbReference type="SAM" id="MobiDB-lite"/>
    </source>
</evidence>
<evidence type="ECO:0000313" key="2">
    <source>
        <dbReference type="EMBL" id="GMR56112.1"/>
    </source>
</evidence>
<proteinExistence type="predicted"/>
<gene>
    <name evidence="2" type="ORF">PMAYCL1PPCAC_26307</name>
</gene>
<dbReference type="Proteomes" id="UP001328107">
    <property type="component" value="Unassembled WGS sequence"/>
</dbReference>
<keyword evidence="3" id="KW-1185">Reference proteome</keyword>
<protein>
    <submittedName>
        <fullName evidence="2">Uncharacterized protein</fullName>
    </submittedName>
</protein>
<feature type="non-terminal residue" evidence="2">
    <location>
        <position position="190"/>
    </location>
</feature>
<dbReference type="EMBL" id="BTRK01000005">
    <property type="protein sequence ID" value="GMR56112.1"/>
    <property type="molecule type" value="Genomic_DNA"/>
</dbReference>
<name>A0AAN5I835_9BILA</name>
<feature type="region of interest" description="Disordered" evidence="1">
    <location>
        <begin position="98"/>
        <end position="128"/>
    </location>
</feature>
<organism evidence="2 3">
    <name type="scientific">Pristionchus mayeri</name>
    <dbReference type="NCBI Taxonomy" id="1317129"/>
    <lineage>
        <taxon>Eukaryota</taxon>
        <taxon>Metazoa</taxon>
        <taxon>Ecdysozoa</taxon>
        <taxon>Nematoda</taxon>
        <taxon>Chromadorea</taxon>
        <taxon>Rhabditida</taxon>
        <taxon>Rhabditina</taxon>
        <taxon>Diplogasteromorpha</taxon>
        <taxon>Diplogasteroidea</taxon>
        <taxon>Neodiplogasteridae</taxon>
        <taxon>Pristionchus</taxon>
    </lineage>
</organism>
<comment type="caution">
    <text evidence="2">The sequence shown here is derived from an EMBL/GenBank/DDBJ whole genome shotgun (WGS) entry which is preliminary data.</text>
</comment>